<proteinExistence type="inferred from homology"/>
<keyword evidence="2" id="KW-0732">Signal</keyword>
<evidence type="ECO:0000256" key="1">
    <source>
        <dbReference type="ARBA" id="ARBA00006987"/>
    </source>
</evidence>
<feature type="chain" id="PRO_5046037689" evidence="2">
    <location>
        <begin position="22"/>
        <end position="320"/>
    </location>
</feature>
<evidence type="ECO:0000256" key="2">
    <source>
        <dbReference type="SAM" id="SignalP"/>
    </source>
</evidence>
<dbReference type="Proteomes" id="UP001529369">
    <property type="component" value="Unassembled WGS sequence"/>
</dbReference>
<dbReference type="Pfam" id="PF03401">
    <property type="entry name" value="TctC"/>
    <property type="match status" value="1"/>
</dbReference>
<dbReference type="PANTHER" id="PTHR42928">
    <property type="entry name" value="TRICARBOXYLATE-BINDING PROTEIN"/>
    <property type="match status" value="1"/>
</dbReference>
<organism evidence="3 4">
    <name type="scientific">Paeniroseomonas aquatica</name>
    <dbReference type="NCBI Taxonomy" id="373043"/>
    <lineage>
        <taxon>Bacteria</taxon>
        <taxon>Pseudomonadati</taxon>
        <taxon>Pseudomonadota</taxon>
        <taxon>Alphaproteobacteria</taxon>
        <taxon>Acetobacterales</taxon>
        <taxon>Acetobacteraceae</taxon>
        <taxon>Paeniroseomonas</taxon>
    </lineage>
</organism>
<dbReference type="EMBL" id="JAUFPN010000107">
    <property type="protein sequence ID" value="MDN3564543.1"/>
    <property type="molecule type" value="Genomic_DNA"/>
</dbReference>
<name>A0ABT8A4D5_9PROT</name>
<protein>
    <submittedName>
        <fullName evidence="3">Tripartite tricarboxylate transporter substrate-binding protein</fullName>
    </submittedName>
</protein>
<keyword evidence="4" id="KW-1185">Reference proteome</keyword>
<dbReference type="RefSeq" id="WP_290316342.1">
    <property type="nucleotide sequence ID" value="NZ_JAUFPN010000107.1"/>
</dbReference>
<dbReference type="InterPro" id="IPR042100">
    <property type="entry name" value="Bug_dom1"/>
</dbReference>
<dbReference type="PIRSF" id="PIRSF017082">
    <property type="entry name" value="YflP"/>
    <property type="match status" value="1"/>
</dbReference>
<dbReference type="Gene3D" id="3.40.190.150">
    <property type="entry name" value="Bordetella uptake gene, domain 1"/>
    <property type="match status" value="1"/>
</dbReference>
<evidence type="ECO:0000313" key="4">
    <source>
        <dbReference type="Proteomes" id="UP001529369"/>
    </source>
</evidence>
<dbReference type="Gene3D" id="3.40.190.10">
    <property type="entry name" value="Periplasmic binding protein-like II"/>
    <property type="match status" value="1"/>
</dbReference>
<comment type="caution">
    <text evidence="3">The sequence shown here is derived from an EMBL/GenBank/DDBJ whole genome shotgun (WGS) entry which is preliminary data.</text>
</comment>
<evidence type="ECO:0000313" key="3">
    <source>
        <dbReference type="EMBL" id="MDN3564543.1"/>
    </source>
</evidence>
<accession>A0ABT8A4D5</accession>
<gene>
    <name evidence="3" type="ORF">QWZ14_09225</name>
</gene>
<sequence>MPVRHLLAALVCLALPSPAAAQPFPDRQLRVIVPFAAGGSTDVTARVLAEALGNLLGTPVLVENRTGAGIVVGTEAAAKAEPDGHTLLVTSNSHAIVPSLMARLPFDPAGDFTGVFLAGTLPQVVVVTAALPAPDLRGFIALLQANPGKYAYASGGIGSAIHLGSINFLAATGTEMLHVPYRGGGPAMQSVITGETSMMIDPVASSAPHIRNGTVRALVIGAATRSPILPEVPTAAEAGLPAFRAEAWIAVLAPARTPAARVARLNALFTEAARRGAARLAGIGLQPVPEVATPEQVTRFFREDIARLGPVLSGAGIRPE</sequence>
<feature type="signal peptide" evidence="2">
    <location>
        <begin position="1"/>
        <end position="21"/>
    </location>
</feature>
<comment type="similarity">
    <text evidence="1">Belongs to the UPF0065 (bug) family.</text>
</comment>
<dbReference type="InterPro" id="IPR005064">
    <property type="entry name" value="BUG"/>
</dbReference>
<reference evidence="4" key="1">
    <citation type="journal article" date="2019" name="Int. J. Syst. Evol. Microbiol.">
        <title>The Global Catalogue of Microorganisms (GCM) 10K type strain sequencing project: providing services to taxonomists for standard genome sequencing and annotation.</title>
        <authorList>
            <consortium name="The Broad Institute Genomics Platform"/>
            <consortium name="The Broad Institute Genome Sequencing Center for Infectious Disease"/>
            <person name="Wu L."/>
            <person name="Ma J."/>
        </authorList>
    </citation>
    <scope>NUCLEOTIDE SEQUENCE [LARGE SCALE GENOMIC DNA]</scope>
    <source>
        <strain evidence="4">CECT 7131</strain>
    </source>
</reference>
<dbReference type="PANTHER" id="PTHR42928:SF5">
    <property type="entry name" value="BLR1237 PROTEIN"/>
    <property type="match status" value="1"/>
</dbReference>